<dbReference type="RefSeq" id="XP_015521435.1">
    <property type="nucleotide sequence ID" value="XM_015665949.2"/>
</dbReference>
<gene>
    <name evidence="5" type="primary">LOC107225465</name>
</gene>
<dbReference type="InterPro" id="IPR050266">
    <property type="entry name" value="AB_hydrolase_sf"/>
</dbReference>
<evidence type="ECO:0000313" key="5">
    <source>
        <dbReference type="RefSeq" id="XP_015521435.1"/>
    </source>
</evidence>
<dbReference type="AlphaFoldDB" id="A0A6J0C4Q3"/>
<dbReference type="GO" id="GO:0016787">
    <property type="term" value="F:hydrolase activity"/>
    <property type="evidence" value="ECO:0007669"/>
    <property type="project" value="UniProtKB-KW"/>
</dbReference>
<name>A0A6J0C4Q3_NEOLC</name>
<dbReference type="GO" id="GO:0016020">
    <property type="term" value="C:membrane"/>
    <property type="evidence" value="ECO:0007669"/>
    <property type="project" value="TreeGrafter"/>
</dbReference>
<protein>
    <submittedName>
        <fullName evidence="5">Probable serine hydrolase</fullName>
    </submittedName>
</protein>
<dbReference type="PANTHER" id="PTHR43798:SF14">
    <property type="entry name" value="SERINE HYDROLASE-LIKE PROTEIN DDB_G0286239"/>
    <property type="match status" value="1"/>
</dbReference>
<evidence type="ECO:0000256" key="1">
    <source>
        <dbReference type="ARBA" id="ARBA00008645"/>
    </source>
</evidence>
<reference evidence="5" key="1">
    <citation type="submission" date="2025-08" db="UniProtKB">
        <authorList>
            <consortium name="RefSeq"/>
        </authorList>
    </citation>
    <scope>IDENTIFICATION</scope>
    <source>
        <tissue evidence="5">Thorax and Abdomen</tissue>
    </source>
</reference>
<feature type="domain" description="AB hydrolase-1" evidence="3">
    <location>
        <begin position="56"/>
        <end position="148"/>
    </location>
</feature>
<evidence type="ECO:0000256" key="2">
    <source>
        <dbReference type="ARBA" id="ARBA00022801"/>
    </source>
</evidence>
<comment type="similarity">
    <text evidence="1">Belongs to the AB hydrolase superfamily.</text>
</comment>
<keyword evidence="2 5" id="KW-0378">Hydrolase</keyword>
<dbReference type="SUPFAM" id="SSF53474">
    <property type="entry name" value="alpha/beta-Hydrolases"/>
    <property type="match status" value="1"/>
</dbReference>
<keyword evidence="4" id="KW-1185">Reference proteome</keyword>
<organism evidence="5">
    <name type="scientific">Neodiprion lecontei</name>
    <name type="common">Redheaded pine sawfly</name>
    <dbReference type="NCBI Taxonomy" id="441921"/>
    <lineage>
        <taxon>Eukaryota</taxon>
        <taxon>Metazoa</taxon>
        <taxon>Ecdysozoa</taxon>
        <taxon>Arthropoda</taxon>
        <taxon>Hexapoda</taxon>
        <taxon>Insecta</taxon>
        <taxon>Pterygota</taxon>
        <taxon>Neoptera</taxon>
        <taxon>Endopterygota</taxon>
        <taxon>Hymenoptera</taxon>
        <taxon>Tenthredinoidea</taxon>
        <taxon>Diprionidae</taxon>
        <taxon>Diprioninae</taxon>
        <taxon>Neodiprion</taxon>
    </lineage>
</organism>
<accession>A0A6J0C4Q3</accession>
<dbReference type="KEGG" id="nlo:107225465"/>
<evidence type="ECO:0000313" key="4">
    <source>
        <dbReference type="Proteomes" id="UP000829291"/>
    </source>
</evidence>
<dbReference type="InParanoid" id="A0A6J0C4Q3"/>
<evidence type="ECO:0000259" key="3">
    <source>
        <dbReference type="Pfam" id="PF00561"/>
    </source>
</evidence>
<dbReference type="Proteomes" id="UP000829291">
    <property type="component" value="Chromosome 2"/>
</dbReference>
<dbReference type="GeneID" id="107225465"/>
<proteinExistence type="inferred from homology"/>
<dbReference type="Gene3D" id="3.40.50.1820">
    <property type="entry name" value="alpha/beta hydrolase"/>
    <property type="match status" value="1"/>
</dbReference>
<dbReference type="InterPro" id="IPR029058">
    <property type="entry name" value="AB_hydrolase_fold"/>
</dbReference>
<dbReference type="PANTHER" id="PTHR43798">
    <property type="entry name" value="MONOACYLGLYCEROL LIPASE"/>
    <property type="match status" value="1"/>
</dbReference>
<dbReference type="InterPro" id="IPR000073">
    <property type="entry name" value="AB_hydrolase_1"/>
</dbReference>
<dbReference type="FunCoup" id="A0A6J0C4Q3">
    <property type="interactions" value="1"/>
</dbReference>
<dbReference type="Pfam" id="PF00561">
    <property type="entry name" value="Abhydrolase_1"/>
    <property type="match status" value="1"/>
</dbReference>
<dbReference type="OrthoDB" id="190201at2759"/>
<sequence>MLSQIYSRKIIQHVAAGARNFYRNSYNSNQDATEVEIPVPWGKIAGKWWGPKDRQPILAFHGWQDNAATFDTLIPLLPKGTSVFAVDMPGHGYSSWSPAGIPYSLMNTVLLVRRIVKFYDWRKIKFMGHSMGSMVVFLYAAYFPQEIDFGIGIDLVKPPSIDVNKYSKVITQHAEEILRIEARKTDPPTYSDEEIMHKWIKGTNYSIDEAACRLLMKRGVKEVARDEFIFSKDPRLITYTSFDSGYTHDHILKLAERIICPYRLIKASDSPFYQDKELVLETVEKMSTNSSDFTYTVVPGKHHLHLTHPERVTEILNPFLEKHNN</sequence>